<evidence type="ECO:0000256" key="1">
    <source>
        <dbReference type="SAM" id="MobiDB-lite"/>
    </source>
</evidence>
<protein>
    <submittedName>
        <fullName evidence="3">Uncharacterized protein</fullName>
    </submittedName>
</protein>
<evidence type="ECO:0000313" key="3">
    <source>
        <dbReference type="EMBL" id="KAF6224278.1"/>
    </source>
</evidence>
<evidence type="ECO:0000313" key="4">
    <source>
        <dbReference type="Proteomes" id="UP000593566"/>
    </source>
</evidence>
<reference evidence="3 4" key="1">
    <citation type="journal article" date="2020" name="Genomics">
        <title>Complete, high-quality genomes from long-read metagenomic sequencing of two wolf lichen thalli reveals enigmatic genome architecture.</title>
        <authorList>
            <person name="McKenzie S.K."/>
            <person name="Walston R.F."/>
            <person name="Allen J.L."/>
        </authorList>
    </citation>
    <scope>NUCLEOTIDE SEQUENCE [LARGE SCALE GENOMIC DNA]</scope>
    <source>
        <strain evidence="3">WasteWater1</strain>
    </source>
</reference>
<dbReference type="EMBL" id="JACCJB010000009">
    <property type="protein sequence ID" value="KAF6224278.1"/>
    <property type="molecule type" value="Genomic_DNA"/>
</dbReference>
<keyword evidence="4" id="KW-1185">Reference proteome</keyword>
<dbReference type="GeneID" id="59339243"/>
<comment type="caution">
    <text evidence="3">The sequence shown here is derived from an EMBL/GenBank/DDBJ whole genome shotgun (WGS) entry which is preliminary data.</text>
</comment>
<feature type="region of interest" description="Disordered" evidence="1">
    <location>
        <begin position="235"/>
        <end position="328"/>
    </location>
</feature>
<name>A0A8H6CIN3_9LECA</name>
<dbReference type="RefSeq" id="XP_037153338.1">
    <property type="nucleotide sequence ID" value="XM_037301704.1"/>
</dbReference>
<proteinExistence type="predicted"/>
<evidence type="ECO:0000256" key="2">
    <source>
        <dbReference type="SAM" id="Phobius"/>
    </source>
</evidence>
<feature type="compositionally biased region" description="Polar residues" evidence="1">
    <location>
        <begin position="283"/>
        <end position="296"/>
    </location>
</feature>
<sequence length="732" mass="74169">MASPNTIVASTTEVFATLASVNPATSSSTIPFEQYWCENYDETTEVGESIGPWLYGINASEKQHCLSLERSNYSRWAAADPTSTTAVGWNGTTLTEPPYFSLGSSYSSITLSYHQTDLSTNLDFPKSANPTAVNYADLFTNCTNPATIQGHDQSSVAETSYDATHCSPLLQLPTGLQSVNPAWSTCVDTMEADDTGYVIDPPRALIPAAVLGPAQTKEASPTSAAAPVSLASHTLPLKTAPPSGPNAISGPKNDPPTGTNAAGNGSPEGKDPLVGDVPGNDPQAGQSLPYPNSGNVDPSKDSALANQQPGQFPAGGKSINNDPAEAGASFTTTVGGHVVQAAPSANGILVDEQSIARGGGSITVSGTPIALHSNGDLMLGTLTAQTILPSPAPFITAIGGHLIQAAPLPGVILVDGQSVTRGGDPITVSGTPIALHLNGNLVLGTSTVPGFLSSLVPTSATVFTVGSQTLTLSSNSLIAAGTTLRPNDPDISIDGTIVSLGDSELQIGTNTIPLSHDTSILPITVITAAGQPFTILPNHVAIAGTTFTANAPAITLAGTPISFGADHLVVGTSTIPLPSLPPTSIITIAGQTYAISQAANGVSIAGTTIQLGQPAITISGTPVALDSSGLVIGGTSTIPYQSIVGVSPLSYGIGGFISAGLNGGLVPIPTTAGSTASNQTQKNTTGPVGGSVAFLGRGDRVQVPLYCPAAMTAIILLMWFIVPGPFFSRQSW</sequence>
<dbReference type="Proteomes" id="UP000593566">
    <property type="component" value="Unassembled WGS sequence"/>
</dbReference>
<keyword evidence="2" id="KW-0812">Transmembrane</keyword>
<keyword evidence="2" id="KW-1133">Transmembrane helix</keyword>
<gene>
    <name evidence="3" type="ORF">HO133_010853</name>
</gene>
<dbReference type="AlphaFoldDB" id="A0A8H6CIN3"/>
<accession>A0A8H6CIN3</accession>
<keyword evidence="2" id="KW-0472">Membrane</keyword>
<organism evidence="3 4">
    <name type="scientific">Letharia lupina</name>
    <dbReference type="NCBI Taxonomy" id="560253"/>
    <lineage>
        <taxon>Eukaryota</taxon>
        <taxon>Fungi</taxon>
        <taxon>Dikarya</taxon>
        <taxon>Ascomycota</taxon>
        <taxon>Pezizomycotina</taxon>
        <taxon>Lecanoromycetes</taxon>
        <taxon>OSLEUM clade</taxon>
        <taxon>Lecanoromycetidae</taxon>
        <taxon>Lecanorales</taxon>
        <taxon>Lecanorineae</taxon>
        <taxon>Parmeliaceae</taxon>
        <taxon>Letharia</taxon>
    </lineage>
</organism>
<feature type="transmembrane region" description="Helical" evidence="2">
    <location>
        <begin position="703"/>
        <end position="722"/>
    </location>
</feature>